<dbReference type="EMBL" id="CYPW01000017">
    <property type="protein sequence ID" value="CUH52329.1"/>
    <property type="molecule type" value="Genomic_DNA"/>
</dbReference>
<dbReference type="InterPro" id="IPR000073">
    <property type="entry name" value="AB_hydrolase_1"/>
</dbReference>
<dbReference type="SUPFAM" id="SSF53474">
    <property type="entry name" value="alpha/beta-Hydrolases"/>
    <property type="match status" value="1"/>
</dbReference>
<dbReference type="RefSeq" id="WP_058239546.1">
    <property type="nucleotide sequence ID" value="NZ_CYPW01000017.1"/>
</dbReference>
<sequence length="294" mass="31591">MQIAANSIQIEVETFGPKDGVPLVLIRGLGSQLIHWPDALYEGLAELGYHVVIFDNRDVGRSQRCPKEGVPSGAEEITARALEDGKVPPAYRLDDMAKDVVGVMDALDIEKAHVFGMSMGGAIVQLLCLDHAERLLSATIVMATARPFAERAGSAAWLAALLARPVDRATFINNAVTEYAGWGSPAYPMTEAELRAQATQAYDRAFDPEGVNRQVLAVMASTDRREDLRHVALPCQVIHGEMDTLIPPEAGAEIAALIPGCAHHPIAGMGHVITPKQAPMLVEMMQAFVGKLAV</sequence>
<accession>A0A0P1EPQ9</accession>
<dbReference type="GO" id="GO:0004064">
    <property type="term" value="F:arylesterase activity"/>
    <property type="evidence" value="ECO:0007669"/>
    <property type="project" value="UniProtKB-EC"/>
</dbReference>
<dbReference type="InterPro" id="IPR050471">
    <property type="entry name" value="AB_hydrolase"/>
</dbReference>
<dbReference type="GO" id="GO:0046503">
    <property type="term" value="P:glycerolipid catabolic process"/>
    <property type="evidence" value="ECO:0007669"/>
    <property type="project" value="TreeGrafter"/>
</dbReference>
<dbReference type="STRING" id="321267.SHM7688_01775"/>
<keyword evidence="3" id="KW-1185">Reference proteome</keyword>
<keyword evidence="2" id="KW-0378">Hydrolase</keyword>
<gene>
    <name evidence="2" type="ORF">SHM7688_01775</name>
</gene>
<dbReference type="PANTHER" id="PTHR43433:SF5">
    <property type="entry name" value="AB HYDROLASE-1 DOMAIN-CONTAINING PROTEIN"/>
    <property type="match status" value="1"/>
</dbReference>
<reference evidence="2 3" key="1">
    <citation type="submission" date="2015-09" db="EMBL/GenBank/DDBJ databases">
        <authorList>
            <consortium name="Swine Surveillance"/>
        </authorList>
    </citation>
    <scope>NUCLEOTIDE SEQUENCE [LARGE SCALE GENOMIC DNA]</scope>
    <source>
        <strain evidence="2 3">CECT 7688</strain>
    </source>
</reference>
<dbReference type="AlphaFoldDB" id="A0A0P1EPQ9"/>
<proteinExistence type="predicted"/>
<dbReference type="Gene3D" id="3.40.50.1820">
    <property type="entry name" value="alpha/beta hydrolase"/>
    <property type="match status" value="1"/>
</dbReference>
<feature type="domain" description="AB hydrolase-1" evidence="1">
    <location>
        <begin position="22"/>
        <end position="272"/>
    </location>
</feature>
<organism evidence="2 3">
    <name type="scientific">Shimia marina</name>
    <dbReference type="NCBI Taxonomy" id="321267"/>
    <lineage>
        <taxon>Bacteria</taxon>
        <taxon>Pseudomonadati</taxon>
        <taxon>Pseudomonadota</taxon>
        <taxon>Alphaproteobacteria</taxon>
        <taxon>Rhodobacterales</taxon>
        <taxon>Roseobacteraceae</taxon>
    </lineage>
</organism>
<dbReference type="Proteomes" id="UP000054823">
    <property type="component" value="Unassembled WGS sequence"/>
</dbReference>
<protein>
    <submittedName>
        <fullName evidence="2">Arylesterase</fullName>
        <ecNumber evidence="2">3.1.1.2</ecNumber>
    </submittedName>
</protein>
<dbReference type="InterPro" id="IPR029058">
    <property type="entry name" value="AB_hydrolase_fold"/>
</dbReference>
<evidence type="ECO:0000259" key="1">
    <source>
        <dbReference type="Pfam" id="PF00561"/>
    </source>
</evidence>
<dbReference type="Pfam" id="PF00561">
    <property type="entry name" value="Abhydrolase_1"/>
    <property type="match status" value="1"/>
</dbReference>
<dbReference type="PANTHER" id="PTHR43433">
    <property type="entry name" value="HYDROLASE, ALPHA/BETA FOLD FAMILY PROTEIN"/>
    <property type="match status" value="1"/>
</dbReference>
<dbReference type="GO" id="GO:0004806">
    <property type="term" value="F:triacylglycerol lipase activity"/>
    <property type="evidence" value="ECO:0007669"/>
    <property type="project" value="TreeGrafter"/>
</dbReference>
<dbReference type="EC" id="3.1.1.2" evidence="2"/>
<evidence type="ECO:0000313" key="2">
    <source>
        <dbReference type="EMBL" id="CUH52329.1"/>
    </source>
</evidence>
<name>A0A0P1EPQ9_9RHOB</name>
<evidence type="ECO:0000313" key="3">
    <source>
        <dbReference type="Proteomes" id="UP000054823"/>
    </source>
</evidence>